<dbReference type="PANTHER" id="PTHR30433">
    <property type="entry name" value="CHEMOTAXIS PROTEIN MOTA"/>
    <property type="match status" value="1"/>
</dbReference>
<dbReference type="InterPro" id="IPR047055">
    <property type="entry name" value="MotA-like"/>
</dbReference>
<proteinExistence type="inferred from homology"/>
<evidence type="ECO:0000256" key="11">
    <source>
        <dbReference type="ARBA" id="ARBA00023136"/>
    </source>
</evidence>
<evidence type="ECO:0000313" key="15">
    <source>
        <dbReference type="EMBL" id="SFB80336.1"/>
    </source>
</evidence>
<keyword evidence="8" id="KW-0375">Hydrogen ion transport</keyword>
<dbReference type="EMBL" id="FOKY01000005">
    <property type="protein sequence ID" value="SFB80336.1"/>
    <property type="molecule type" value="Genomic_DNA"/>
</dbReference>
<keyword evidence="7" id="KW-0283">Flagellar rotation</keyword>
<keyword evidence="6 12" id="KW-0812">Transmembrane</keyword>
<evidence type="ECO:0000313" key="16">
    <source>
        <dbReference type="Proteomes" id="UP000240042"/>
    </source>
</evidence>
<feature type="domain" description="MotA/TolQ/ExbB proton channel" evidence="13">
    <location>
        <begin position="102"/>
        <end position="218"/>
    </location>
</feature>
<dbReference type="Pfam" id="PF20560">
    <property type="entry name" value="MotA_N"/>
    <property type="match status" value="1"/>
</dbReference>
<accession>A0A1I1E0Z6</accession>
<dbReference type="GO" id="GO:0071978">
    <property type="term" value="P:bacterial-type flagellum-dependent swarming motility"/>
    <property type="evidence" value="ECO:0007669"/>
    <property type="project" value="InterPro"/>
</dbReference>
<comment type="similarity">
    <text evidence="2">Belongs to the MotA family.</text>
</comment>
<keyword evidence="16" id="KW-1185">Reference proteome</keyword>
<gene>
    <name evidence="15" type="ORF">SAMN02745150_00871</name>
</gene>
<evidence type="ECO:0000256" key="4">
    <source>
        <dbReference type="ARBA" id="ARBA00022475"/>
    </source>
</evidence>
<name>A0A1I1E0Z6_BREAD</name>
<dbReference type="InterPro" id="IPR002898">
    <property type="entry name" value="MotA_ExbB_proton_chnl"/>
</dbReference>
<dbReference type="GO" id="GO:1902600">
    <property type="term" value="P:proton transmembrane transport"/>
    <property type="evidence" value="ECO:0007669"/>
    <property type="project" value="UniProtKB-KW"/>
</dbReference>
<evidence type="ECO:0000256" key="3">
    <source>
        <dbReference type="ARBA" id="ARBA00022448"/>
    </source>
</evidence>
<dbReference type="RefSeq" id="WP_092319010.1">
    <property type="nucleotide sequence ID" value="NZ_FOKY01000005.1"/>
</dbReference>
<dbReference type="Proteomes" id="UP000240042">
    <property type="component" value="Unassembled WGS sequence"/>
</dbReference>
<evidence type="ECO:0000256" key="9">
    <source>
        <dbReference type="ARBA" id="ARBA00022989"/>
    </source>
</evidence>
<evidence type="ECO:0000256" key="12">
    <source>
        <dbReference type="SAM" id="Phobius"/>
    </source>
</evidence>
<evidence type="ECO:0000256" key="6">
    <source>
        <dbReference type="ARBA" id="ARBA00022692"/>
    </source>
</evidence>
<keyword evidence="9 12" id="KW-1133">Transmembrane helix</keyword>
<dbReference type="GO" id="GO:0005886">
    <property type="term" value="C:plasma membrane"/>
    <property type="evidence" value="ECO:0007669"/>
    <property type="project" value="UniProtKB-SubCell"/>
</dbReference>
<dbReference type="GO" id="GO:0006935">
    <property type="term" value="P:chemotaxis"/>
    <property type="evidence" value="ECO:0007669"/>
    <property type="project" value="UniProtKB-KW"/>
</dbReference>
<protein>
    <submittedName>
        <fullName evidence="15">Chemotaxis protein MotA</fullName>
    </submittedName>
</protein>
<keyword evidence="4" id="KW-1003">Cell membrane</keyword>
<organism evidence="15 16">
    <name type="scientific">Brevinema andersonii</name>
    <dbReference type="NCBI Taxonomy" id="34097"/>
    <lineage>
        <taxon>Bacteria</taxon>
        <taxon>Pseudomonadati</taxon>
        <taxon>Spirochaetota</taxon>
        <taxon>Spirochaetia</taxon>
        <taxon>Brevinematales</taxon>
        <taxon>Brevinemataceae</taxon>
        <taxon>Brevinema</taxon>
    </lineage>
</organism>
<dbReference type="Pfam" id="PF01618">
    <property type="entry name" value="MotA_ExbB"/>
    <property type="match status" value="1"/>
</dbReference>
<evidence type="ECO:0000259" key="14">
    <source>
        <dbReference type="Pfam" id="PF20560"/>
    </source>
</evidence>
<reference evidence="16" key="1">
    <citation type="submission" date="2016-10" db="EMBL/GenBank/DDBJ databases">
        <authorList>
            <person name="Varghese N."/>
            <person name="Submissions S."/>
        </authorList>
    </citation>
    <scope>NUCLEOTIDE SEQUENCE [LARGE SCALE GENOMIC DNA]</scope>
    <source>
        <strain evidence="16">ATCC 43811</strain>
    </source>
</reference>
<evidence type="ECO:0000256" key="10">
    <source>
        <dbReference type="ARBA" id="ARBA00023065"/>
    </source>
</evidence>
<dbReference type="PANTHER" id="PTHR30433:SF2">
    <property type="entry name" value="MOTILITY PROTEIN A"/>
    <property type="match status" value="1"/>
</dbReference>
<keyword evidence="3" id="KW-0813">Transport</keyword>
<keyword evidence="11 12" id="KW-0472">Membrane</keyword>
<evidence type="ECO:0000256" key="5">
    <source>
        <dbReference type="ARBA" id="ARBA00022500"/>
    </source>
</evidence>
<evidence type="ECO:0000256" key="1">
    <source>
        <dbReference type="ARBA" id="ARBA00004651"/>
    </source>
</evidence>
<feature type="transmembrane region" description="Helical" evidence="12">
    <location>
        <begin position="33"/>
        <end position="53"/>
    </location>
</feature>
<dbReference type="InterPro" id="IPR046786">
    <property type="entry name" value="MotA_N"/>
</dbReference>
<feature type="transmembrane region" description="Helical" evidence="12">
    <location>
        <begin position="149"/>
        <end position="170"/>
    </location>
</feature>
<dbReference type="STRING" id="34097.SAMN02745150_00871"/>
<evidence type="ECO:0000256" key="8">
    <source>
        <dbReference type="ARBA" id="ARBA00022781"/>
    </source>
</evidence>
<evidence type="ECO:0000256" key="2">
    <source>
        <dbReference type="ARBA" id="ARBA00008038"/>
    </source>
</evidence>
<sequence>MERGSIIGLVVCAILMFGGMFLSAGTLAPYWDLNSILITVGGSAGATILANPWERTKKIGKLFSIAMKQPNTELAPLIDTLLTFGEKARKEGVLSLEDDVAEIPDPFLQKAIRLVVDGTDPEVVKRIMYNELDKLDARHQAYAQIFADWGAYGPAFGMIGTLVGLIALLGNLADTSALGKGMAVALITTLYGSILANWICIPIAAKLNNFNAEEVMMKEIILEGVLSIQAGDNPAILRERLNSFLSASDRRAESED</sequence>
<dbReference type="OrthoDB" id="9806929at2"/>
<evidence type="ECO:0000256" key="7">
    <source>
        <dbReference type="ARBA" id="ARBA00022779"/>
    </source>
</evidence>
<dbReference type="AlphaFoldDB" id="A0A1I1E0Z6"/>
<feature type="transmembrane region" description="Helical" evidence="12">
    <location>
        <begin position="7"/>
        <end position="27"/>
    </location>
</feature>
<dbReference type="InterPro" id="IPR000540">
    <property type="entry name" value="Flag_MotA_CS"/>
</dbReference>
<feature type="transmembrane region" description="Helical" evidence="12">
    <location>
        <begin position="182"/>
        <end position="201"/>
    </location>
</feature>
<evidence type="ECO:0000259" key="13">
    <source>
        <dbReference type="Pfam" id="PF01618"/>
    </source>
</evidence>
<dbReference type="PROSITE" id="PS01307">
    <property type="entry name" value="MOTA"/>
    <property type="match status" value="1"/>
</dbReference>
<keyword evidence="10" id="KW-0406">Ion transport</keyword>
<keyword evidence="5" id="KW-0145">Chemotaxis</keyword>
<comment type="subcellular location">
    <subcellularLocation>
        <location evidence="1">Cell membrane</location>
        <topology evidence="1">Multi-pass membrane protein</topology>
    </subcellularLocation>
</comment>
<feature type="domain" description="Motility protein A N-terminal" evidence="14">
    <location>
        <begin position="6"/>
        <end position="85"/>
    </location>
</feature>